<feature type="chain" id="PRO_5011173329" description="Alpha-mannosidase" evidence="11">
    <location>
        <begin position="22"/>
        <end position="1275"/>
    </location>
</feature>
<dbReference type="Gene3D" id="1.20.1270.50">
    <property type="entry name" value="Glycoside hydrolase family 38, central domain"/>
    <property type="match status" value="2"/>
</dbReference>
<feature type="signal peptide" evidence="11">
    <location>
        <begin position="1"/>
        <end position="21"/>
    </location>
</feature>
<dbReference type="InterPro" id="IPR011330">
    <property type="entry name" value="Glyco_hydro/deAcase_b/a-brl"/>
</dbReference>
<dbReference type="InterPro" id="IPR048534">
    <property type="entry name" value="Man2a1-like_dom"/>
</dbReference>
<dbReference type="InterPro" id="IPR011013">
    <property type="entry name" value="Gal_mutarotase_sf_dom"/>
</dbReference>
<proteinExistence type="inferred from homology"/>
<dbReference type="InterPro" id="IPR013780">
    <property type="entry name" value="Glyco_hydro_b"/>
</dbReference>
<dbReference type="EC" id="3.2.1.-" evidence="11"/>
<evidence type="ECO:0000256" key="2">
    <source>
        <dbReference type="ARBA" id="ARBA00009792"/>
    </source>
</evidence>
<dbReference type="ExpressionAtlas" id="A0A1D6F5T1">
    <property type="expression patterns" value="baseline and differential"/>
</dbReference>
<dbReference type="InterPro" id="IPR037094">
    <property type="entry name" value="Glyco_hydro_38_cen_sf"/>
</dbReference>
<evidence type="ECO:0000256" key="7">
    <source>
        <dbReference type="ARBA" id="ARBA00022833"/>
    </source>
</evidence>
<feature type="domain" description="Glycoside hydrolase family 38 central" evidence="12">
    <location>
        <begin position="355"/>
        <end position="429"/>
    </location>
</feature>
<dbReference type="CDD" id="cd10810">
    <property type="entry name" value="GH38N_AMII_LAM_like"/>
    <property type="match status" value="1"/>
</dbReference>
<dbReference type="InterPro" id="IPR000602">
    <property type="entry name" value="Glyco_hydro_38_N"/>
</dbReference>
<dbReference type="FunFam" id="1.20.1270.50:FF:000002">
    <property type="entry name" value="Alpha-mannosidase"/>
    <property type="match status" value="1"/>
</dbReference>
<evidence type="ECO:0000256" key="6">
    <source>
        <dbReference type="ARBA" id="ARBA00022801"/>
    </source>
</evidence>
<dbReference type="InterPro" id="IPR027291">
    <property type="entry name" value="Glyco_hydro_38_N_sf"/>
</dbReference>
<evidence type="ECO:0000313" key="13">
    <source>
        <dbReference type="EMBL" id="ONM26647.1"/>
    </source>
</evidence>
<dbReference type="GO" id="GO:0004559">
    <property type="term" value="F:alpha-mannosidase activity"/>
    <property type="evidence" value="ECO:0007669"/>
    <property type="project" value="UniProtKB-EC"/>
</dbReference>
<dbReference type="FunFam" id="1.20.1270.50:FF:000003">
    <property type="entry name" value="Alpha-mannosidase"/>
    <property type="match status" value="1"/>
</dbReference>
<keyword evidence="10 11" id="KW-0326">Glycosidase</keyword>
<evidence type="ECO:0000256" key="10">
    <source>
        <dbReference type="ARBA" id="ARBA00023295"/>
    </source>
</evidence>
<dbReference type="Gene3D" id="2.60.40.1360">
    <property type="match status" value="1"/>
</dbReference>
<sequence length="1275" mass="141624">MGPVRLALLLSVAAVLAAAGAVYIPYNTSAGVVPGKLNVHVVPHTHDDVGWLKTVDQYYVGSNNSIQGACVQNVLDSLIPALLKDENRKFIYVEQAFFQRWWRNQNDMIKDTVKGLISSGRLELINGGMCMHDEAAVHYIDMIDQTTLGHKYIKEEFGQIPRIGWQIDPFGHSAVQAYLLGAEVGFDAFYFFRIDYQDRDTRKGTKELEVVWRGSKTLGSSADIFAGIFPKNYEPPPGDFYFEVDDNSPVVQDDPLLFDYNVEERVNDFVAAAVAQANITRTNHIMFTMGTDFKYQYAESWFRNMDKLIHYVNKDGRINALYSTPSIYTDAKYAANEQWPLKTNDFFPYADNPNAYWTGYFTSRPALKRYVRMMSGYYLAARQLEFFKGRYSSGLSTDSLGDALALAQHHDAVTGTEKQHVANDYAKRLSIGYTQAQELVSTSLACLTESGSKSRCASPVTKFSQVSPWLVFILFYQMAPILFFALRILMMRITLRVEGVSSRLPMSLLRGISNVELREVDVDAQFQSHGPVVSSCAVSAECSSLQGGGQFSVHECPGSGQLIECPEELCQFGSQQGVGQISVLTEELCQFGSQQGVGQISVLTGPGNGQLNGCLEDHNQIGCQQVGALAGNLGSVADCEVLLPRESPVAATSPPLLLRPKPIQVYFRRRRGARRVEETALGSSPSQPPAAAVNVSTSRVSEFLSSITKECLLLNVTYCPPSEMDLTKGKSLVVLVYNSLGWKREDVIRIPVFSDSIVVHDSEGREIESQLLPIATASLNIREKHVKAYLGTTPGAKPKFWLAFPVSVPPLGFNTYFVSNLKKSAHISSKSTQYSPQGSESSNLQVGQGNLKLQYNEAGKLSLYSDSKTMVQANFEQKYKYYIGQDGNGSDPQASGAYIFRPNGTVPISTDGQVSLTVLRGPILDEVHQQINSWIFQITRLYKEKDFLETEFIVGPIPVDDGNGKEVATEIVTNMVTNKTFYTDSSGRDFIKRIRDYRSEWKIEVHQPIAGNYYPVIFRLLPSLCFFNEVNLGIYVEDGSKELSVLVDRSIGGSSIKDGQIELMLHRRLLHDDGKGVAEALNETVCLDKQCEGLIIQGKYYVKIDPQGEGARWRRTFGQEIYSPLLLAFTEQDGGNWANSHVAKFSAMDSTYSLPDNVAMLTLQELEDGSVLLRFAHLYEAGEDKDLSSLASIDLKRVFPEKKIGKVIETSLSANQERAAMEKKRLKWKAQGSAADEKVVRGGPVDPSKLVVELGPMEIRTFIVSFDHISDKQQL</sequence>
<gene>
    <name evidence="13" type="ORF">ZEAMMB73_Zm00001d007383</name>
</gene>
<dbReference type="GO" id="GO:0030246">
    <property type="term" value="F:carbohydrate binding"/>
    <property type="evidence" value="ECO:0007669"/>
    <property type="project" value="InterPro"/>
</dbReference>
<dbReference type="STRING" id="4577.A0A1D6F5T1"/>
<protein>
    <recommendedName>
        <fullName evidence="3 11">Alpha-mannosidase</fullName>
        <ecNumber evidence="11">3.2.1.-</ecNumber>
    </recommendedName>
</protein>
<evidence type="ECO:0000256" key="3">
    <source>
        <dbReference type="ARBA" id="ARBA00012752"/>
    </source>
</evidence>
<dbReference type="SUPFAM" id="SSF74650">
    <property type="entry name" value="Galactose mutarotase-like"/>
    <property type="match status" value="1"/>
</dbReference>
<comment type="cofactor">
    <cofactor evidence="11">
        <name>Zn(2+)</name>
        <dbReference type="ChEBI" id="CHEBI:29105"/>
    </cofactor>
    <text evidence="11">Binds 1 zinc ion per subunit.</text>
</comment>
<dbReference type="GO" id="GO:0046872">
    <property type="term" value="F:metal ion binding"/>
    <property type="evidence" value="ECO:0007669"/>
    <property type="project" value="UniProtKB-KW"/>
</dbReference>
<keyword evidence="7 11" id="KW-0862">Zinc</keyword>
<evidence type="ECO:0000256" key="4">
    <source>
        <dbReference type="ARBA" id="ARBA00022723"/>
    </source>
</evidence>
<dbReference type="FunCoup" id="A0A1D6F5T1">
    <property type="interactions" value="1164"/>
</dbReference>
<evidence type="ECO:0000256" key="9">
    <source>
        <dbReference type="ARBA" id="ARBA00023180"/>
    </source>
</evidence>
<dbReference type="AlphaFoldDB" id="A0A1D6F5T1"/>
<keyword evidence="4 11" id="KW-0479">Metal-binding</keyword>
<dbReference type="InterPro" id="IPR015341">
    <property type="entry name" value="Glyco_hydro_38_cen"/>
</dbReference>
<keyword evidence="8" id="KW-1015">Disulfide bond</keyword>
<dbReference type="FunFam" id="2.60.40.1180:FF:000015">
    <property type="entry name" value="Alpha-mannosidase"/>
    <property type="match status" value="1"/>
</dbReference>
<dbReference type="SUPFAM" id="SSF88713">
    <property type="entry name" value="Glycoside hydrolase/deacetylase"/>
    <property type="match status" value="1"/>
</dbReference>
<comment type="similarity">
    <text evidence="2 11">Belongs to the glycosyl hydrolase 38 family.</text>
</comment>
<dbReference type="InterPro" id="IPR041147">
    <property type="entry name" value="GH38_C"/>
</dbReference>
<dbReference type="Pfam" id="PF09261">
    <property type="entry name" value="Alpha-mann_mid"/>
    <property type="match status" value="1"/>
</dbReference>
<dbReference type="InterPro" id="IPR050843">
    <property type="entry name" value="Glycosyl_Hydrlase_38"/>
</dbReference>
<comment type="catalytic activity">
    <reaction evidence="1">
        <text>Hydrolysis of terminal, non-reducing alpha-D-mannose residues in alpha-D-mannosides.</text>
        <dbReference type="EC" id="3.2.1.24"/>
    </reaction>
</comment>
<evidence type="ECO:0000256" key="1">
    <source>
        <dbReference type="ARBA" id="ARBA00000365"/>
    </source>
</evidence>
<dbReference type="Gene3D" id="2.70.98.30">
    <property type="entry name" value="Golgi alpha-mannosidase II, domain 4"/>
    <property type="match status" value="1"/>
</dbReference>
<dbReference type="FunFam" id="2.70.98.30:FF:000004">
    <property type="entry name" value="Alpha-mannosidase"/>
    <property type="match status" value="1"/>
</dbReference>
<reference evidence="13" key="1">
    <citation type="submission" date="2015-12" db="EMBL/GenBank/DDBJ databases">
        <title>Update maize B73 reference genome by single molecule sequencing technologies.</title>
        <authorList>
            <consortium name="Maize Genome Sequencing Project"/>
            <person name="Ware D."/>
        </authorList>
    </citation>
    <scope>NUCLEOTIDE SEQUENCE [LARGE SCALE GENOMIC DNA]</scope>
    <source>
        <tissue evidence="13">Seedling</tissue>
    </source>
</reference>
<dbReference type="InterPro" id="IPR028995">
    <property type="entry name" value="Glyco_hydro_57/38_cen_sf"/>
</dbReference>
<dbReference type="Gene3D" id="3.20.110.10">
    <property type="entry name" value="Glycoside hydrolase 38, N terminal domain"/>
    <property type="match status" value="1"/>
</dbReference>
<dbReference type="FunFam" id="3.20.110.10:FF:000001">
    <property type="entry name" value="Alpha-mannosidase"/>
    <property type="match status" value="1"/>
</dbReference>
<dbReference type="SUPFAM" id="SSF88688">
    <property type="entry name" value="Families 57/38 glycoside transferase middle domain"/>
    <property type="match status" value="1"/>
</dbReference>
<dbReference type="InterPro" id="IPR011682">
    <property type="entry name" value="Glyco_hydro_38_C"/>
</dbReference>
<dbReference type="Pfam" id="PF17677">
    <property type="entry name" value="Glyco_hydro38C2"/>
    <property type="match status" value="1"/>
</dbReference>
<accession>A0A1D6F5T1</accession>
<dbReference type="Pfam" id="PF21260">
    <property type="entry name" value="Laman-like_dom"/>
    <property type="match status" value="1"/>
</dbReference>
<evidence type="ECO:0000259" key="12">
    <source>
        <dbReference type="SMART" id="SM00872"/>
    </source>
</evidence>
<keyword evidence="6 11" id="KW-0378">Hydrolase</keyword>
<dbReference type="GO" id="GO:0006013">
    <property type="term" value="P:mannose metabolic process"/>
    <property type="evidence" value="ECO:0007669"/>
    <property type="project" value="InterPro"/>
</dbReference>
<evidence type="ECO:0000256" key="5">
    <source>
        <dbReference type="ARBA" id="ARBA00022729"/>
    </source>
</evidence>
<dbReference type="Pfam" id="PF01074">
    <property type="entry name" value="Glyco_hydro_38N"/>
    <property type="match status" value="1"/>
</dbReference>
<dbReference type="SMR" id="A0A1D6F5T1"/>
<dbReference type="InParanoid" id="A0A1D6F5T1"/>
<keyword evidence="9" id="KW-0325">Glycoprotein</keyword>
<organism evidence="13">
    <name type="scientific">Zea mays</name>
    <name type="common">Maize</name>
    <dbReference type="NCBI Taxonomy" id="4577"/>
    <lineage>
        <taxon>Eukaryota</taxon>
        <taxon>Viridiplantae</taxon>
        <taxon>Streptophyta</taxon>
        <taxon>Embryophyta</taxon>
        <taxon>Tracheophyta</taxon>
        <taxon>Spermatophyta</taxon>
        <taxon>Magnoliopsida</taxon>
        <taxon>Liliopsida</taxon>
        <taxon>Poales</taxon>
        <taxon>Poaceae</taxon>
        <taxon>PACMAD clade</taxon>
        <taxon>Panicoideae</taxon>
        <taxon>Andropogonodae</taxon>
        <taxon>Andropogoneae</taxon>
        <taxon>Tripsacinae</taxon>
        <taxon>Zea</taxon>
    </lineage>
</organism>
<dbReference type="IntAct" id="A0A1D6F5T1">
    <property type="interactions" value="63"/>
</dbReference>
<name>A0A1D6F5T1_MAIZE</name>
<evidence type="ECO:0000256" key="11">
    <source>
        <dbReference type="RuleBase" id="RU361199"/>
    </source>
</evidence>
<keyword evidence="5 11" id="KW-0732">Signal</keyword>
<dbReference type="SMART" id="SM00872">
    <property type="entry name" value="Alpha-mann_mid"/>
    <property type="match status" value="1"/>
</dbReference>
<dbReference type="FunFam" id="2.60.40.1360:FF:000001">
    <property type="entry name" value="Alpha-mannosidase"/>
    <property type="match status" value="1"/>
</dbReference>
<evidence type="ECO:0000256" key="8">
    <source>
        <dbReference type="ARBA" id="ARBA00023157"/>
    </source>
</evidence>
<dbReference type="PANTHER" id="PTHR11607">
    <property type="entry name" value="ALPHA-MANNOSIDASE"/>
    <property type="match status" value="1"/>
</dbReference>
<dbReference type="EMBL" id="CM007648">
    <property type="protein sequence ID" value="ONM26647.1"/>
    <property type="molecule type" value="Genomic_DNA"/>
</dbReference>
<dbReference type="Gene3D" id="2.60.40.1180">
    <property type="entry name" value="Golgi alpha-mannosidase II"/>
    <property type="match status" value="1"/>
</dbReference>
<dbReference type="Pfam" id="PF07748">
    <property type="entry name" value="Glyco_hydro_38C"/>
    <property type="match status" value="1"/>
</dbReference>
<dbReference type="PANTHER" id="PTHR11607:SF3">
    <property type="entry name" value="LYSOSOMAL ALPHA-MANNOSIDASE"/>
    <property type="match status" value="1"/>
</dbReference>